<proteinExistence type="predicted"/>
<comment type="caution">
    <text evidence="2">The sequence shown here is derived from an EMBL/GenBank/DDBJ whole genome shotgun (WGS) entry which is preliminary data.</text>
</comment>
<protein>
    <submittedName>
        <fullName evidence="2">Uncharacterized protein</fullName>
    </submittedName>
</protein>
<dbReference type="RefSeq" id="WP_117393840.1">
    <property type="nucleotide sequence ID" value="NZ_QWDC01000004.1"/>
</dbReference>
<feature type="compositionally biased region" description="Basic and acidic residues" evidence="1">
    <location>
        <begin position="69"/>
        <end position="81"/>
    </location>
</feature>
<name>A0A372NNI3_9SPHI</name>
<sequence length="100" mass="11429">MNYSCQPHAFSAIEYAIVLMHTPYEDSSIDDDNDNLADDLNLNSPAEEAQPEEGSWDDEDDDDFDDEMESRNDLHEIRVGDDVNEPDPEDDDHLPDDDLQ</sequence>
<feature type="compositionally biased region" description="Acidic residues" evidence="1">
    <location>
        <begin position="49"/>
        <end position="68"/>
    </location>
</feature>
<dbReference type="AlphaFoldDB" id="A0A372NNI3"/>
<keyword evidence="3" id="KW-1185">Reference proteome</keyword>
<evidence type="ECO:0000313" key="2">
    <source>
        <dbReference type="EMBL" id="RFZ90428.1"/>
    </source>
</evidence>
<feature type="region of interest" description="Disordered" evidence="1">
    <location>
        <begin position="25"/>
        <end position="100"/>
    </location>
</feature>
<dbReference type="EMBL" id="QWDC01000004">
    <property type="protein sequence ID" value="RFZ90428.1"/>
    <property type="molecule type" value="Genomic_DNA"/>
</dbReference>
<evidence type="ECO:0000256" key="1">
    <source>
        <dbReference type="SAM" id="MobiDB-lite"/>
    </source>
</evidence>
<organism evidence="2 3">
    <name type="scientific">Mucilaginibacter conchicola</name>
    <dbReference type="NCBI Taxonomy" id="2303333"/>
    <lineage>
        <taxon>Bacteria</taxon>
        <taxon>Pseudomonadati</taxon>
        <taxon>Bacteroidota</taxon>
        <taxon>Sphingobacteriia</taxon>
        <taxon>Sphingobacteriales</taxon>
        <taxon>Sphingobacteriaceae</taxon>
        <taxon>Mucilaginibacter</taxon>
    </lineage>
</organism>
<dbReference type="Proteomes" id="UP000264217">
    <property type="component" value="Unassembled WGS sequence"/>
</dbReference>
<evidence type="ECO:0000313" key="3">
    <source>
        <dbReference type="Proteomes" id="UP000264217"/>
    </source>
</evidence>
<gene>
    <name evidence="2" type="ORF">D0C36_21795</name>
</gene>
<feature type="compositionally biased region" description="Acidic residues" evidence="1">
    <location>
        <begin position="27"/>
        <end position="37"/>
    </location>
</feature>
<accession>A0A372NNI3</accession>
<feature type="compositionally biased region" description="Acidic residues" evidence="1">
    <location>
        <begin position="82"/>
        <end position="100"/>
    </location>
</feature>
<reference evidence="2 3" key="1">
    <citation type="submission" date="2018-08" db="EMBL/GenBank/DDBJ databases">
        <title>Mucilaginibacter sp. MYSH2.</title>
        <authorList>
            <person name="Seo T."/>
        </authorList>
    </citation>
    <scope>NUCLEOTIDE SEQUENCE [LARGE SCALE GENOMIC DNA]</scope>
    <source>
        <strain evidence="2 3">MYSH2</strain>
    </source>
</reference>